<protein>
    <submittedName>
        <fullName evidence="3">Uncharacterized protein</fullName>
    </submittedName>
</protein>
<name>A0A0C3G3Q3_PILCF</name>
<keyword evidence="2" id="KW-0472">Membrane</keyword>
<evidence type="ECO:0000256" key="2">
    <source>
        <dbReference type="SAM" id="Phobius"/>
    </source>
</evidence>
<sequence length="74" mass="8261">MRAYHLGHRHRQSDPRNEERTCADGGSKFSTFLVALVLITAALPFVVAQPGQTDQSSCKGDEFWRVLFIPISLS</sequence>
<evidence type="ECO:0000256" key="1">
    <source>
        <dbReference type="SAM" id="MobiDB-lite"/>
    </source>
</evidence>
<evidence type="ECO:0000313" key="3">
    <source>
        <dbReference type="EMBL" id="KIM85216.1"/>
    </source>
</evidence>
<reference evidence="3 4" key="1">
    <citation type="submission" date="2014-04" db="EMBL/GenBank/DDBJ databases">
        <authorList>
            <consortium name="DOE Joint Genome Institute"/>
            <person name="Kuo A."/>
            <person name="Tarkka M."/>
            <person name="Buscot F."/>
            <person name="Kohler A."/>
            <person name="Nagy L.G."/>
            <person name="Floudas D."/>
            <person name="Copeland A."/>
            <person name="Barry K.W."/>
            <person name="Cichocki N."/>
            <person name="Veneault-Fourrey C."/>
            <person name="LaButti K."/>
            <person name="Lindquist E.A."/>
            <person name="Lipzen A."/>
            <person name="Lundell T."/>
            <person name="Morin E."/>
            <person name="Murat C."/>
            <person name="Sun H."/>
            <person name="Tunlid A."/>
            <person name="Henrissat B."/>
            <person name="Grigoriev I.V."/>
            <person name="Hibbett D.S."/>
            <person name="Martin F."/>
            <person name="Nordberg H.P."/>
            <person name="Cantor M.N."/>
            <person name="Hua S.X."/>
        </authorList>
    </citation>
    <scope>NUCLEOTIDE SEQUENCE [LARGE SCALE GENOMIC DNA]</scope>
    <source>
        <strain evidence="3 4">F 1598</strain>
    </source>
</reference>
<keyword evidence="2" id="KW-0812">Transmembrane</keyword>
<dbReference type="InParanoid" id="A0A0C3G3Q3"/>
<keyword evidence="2" id="KW-1133">Transmembrane helix</keyword>
<gene>
    <name evidence="3" type="ORF">PILCRDRAFT_353603</name>
</gene>
<feature type="compositionally biased region" description="Basic and acidic residues" evidence="1">
    <location>
        <begin position="12"/>
        <end position="22"/>
    </location>
</feature>
<dbReference type="Proteomes" id="UP000054166">
    <property type="component" value="Unassembled WGS sequence"/>
</dbReference>
<evidence type="ECO:0000313" key="4">
    <source>
        <dbReference type="Proteomes" id="UP000054166"/>
    </source>
</evidence>
<reference evidence="4" key="2">
    <citation type="submission" date="2015-01" db="EMBL/GenBank/DDBJ databases">
        <title>Evolutionary Origins and Diversification of the Mycorrhizal Mutualists.</title>
        <authorList>
            <consortium name="DOE Joint Genome Institute"/>
            <consortium name="Mycorrhizal Genomics Consortium"/>
            <person name="Kohler A."/>
            <person name="Kuo A."/>
            <person name="Nagy L.G."/>
            <person name="Floudas D."/>
            <person name="Copeland A."/>
            <person name="Barry K.W."/>
            <person name="Cichocki N."/>
            <person name="Veneault-Fourrey C."/>
            <person name="LaButti K."/>
            <person name="Lindquist E.A."/>
            <person name="Lipzen A."/>
            <person name="Lundell T."/>
            <person name="Morin E."/>
            <person name="Murat C."/>
            <person name="Riley R."/>
            <person name="Ohm R."/>
            <person name="Sun H."/>
            <person name="Tunlid A."/>
            <person name="Henrissat B."/>
            <person name="Grigoriev I.V."/>
            <person name="Hibbett D.S."/>
            <person name="Martin F."/>
        </authorList>
    </citation>
    <scope>NUCLEOTIDE SEQUENCE [LARGE SCALE GENOMIC DNA]</scope>
    <source>
        <strain evidence="4">F 1598</strain>
    </source>
</reference>
<feature type="compositionally biased region" description="Basic residues" evidence="1">
    <location>
        <begin position="1"/>
        <end position="11"/>
    </location>
</feature>
<accession>A0A0C3G3Q3</accession>
<dbReference type="AlphaFoldDB" id="A0A0C3G3Q3"/>
<keyword evidence="4" id="KW-1185">Reference proteome</keyword>
<dbReference type="HOGENOM" id="CLU_2688665_0_0_1"/>
<feature type="region of interest" description="Disordered" evidence="1">
    <location>
        <begin position="1"/>
        <end position="22"/>
    </location>
</feature>
<dbReference type="EMBL" id="KN832985">
    <property type="protein sequence ID" value="KIM85216.1"/>
    <property type="molecule type" value="Genomic_DNA"/>
</dbReference>
<proteinExistence type="predicted"/>
<feature type="transmembrane region" description="Helical" evidence="2">
    <location>
        <begin position="29"/>
        <end position="48"/>
    </location>
</feature>
<organism evidence="3 4">
    <name type="scientific">Piloderma croceum (strain F 1598)</name>
    <dbReference type="NCBI Taxonomy" id="765440"/>
    <lineage>
        <taxon>Eukaryota</taxon>
        <taxon>Fungi</taxon>
        <taxon>Dikarya</taxon>
        <taxon>Basidiomycota</taxon>
        <taxon>Agaricomycotina</taxon>
        <taxon>Agaricomycetes</taxon>
        <taxon>Agaricomycetidae</taxon>
        <taxon>Atheliales</taxon>
        <taxon>Atheliaceae</taxon>
        <taxon>Piloderma</taxon>
    </lineage>
</organism>